<feature type="compositionally biased region" description="Basic residues" evidence="1">
    <location>
        <begin position="171"/>
        <end position="180"/>
    </location>
</feature>
<feature type="domain" description="Nucleolar protein 4 helical" evidence="2">
    <location>
        <begin position="224"/>
        <end position="287"/>
    </location>
</feature>
<evidence type="ECO:0000256" key="1">
    <source>
        <dbReference type="SAM" id="MobiDB-lite"/>
    </source>
</evidence>
<feature type="region of interest" description="Disordered" evidence="1">
    <location>
        <begin position="80"/>
        <end position="99"/>
    </location>
</feature>
<organism evidence="3">
    <name type="scientific">Schistocephalus solidus</name>
    <name type="common">Tapeworm</name>
    <dbReference type="NCBI Taxonomy" id="70667"/>
    <lineage>
        <taxon>Eukaryota</taxon>
        <taxon>Metazoa</taxon>
        <taxon>Spiralia</taxon>
        <taxon>Lophotrochozoa</taxon>
        <taxon>Platyhelminthes</taxon>
        <taxon>Cestoda</taxon>
        <taxon>Eucestoda</taxon>
        <taxon>Diphyllobothriidea</taxon>
        <taxon>Diphyllobothriidae</taxon>
        <taxon>Schistocephalus</taxon>
    </lineage>
</organism>
<evidence type="ECO:0000259" key="2">
    <source>
        <dbReference type="Pfam" id="PF23079"/>
    </source>
</evidence>
<evidence type="ECO:0000313" key="3">
    <source>
        <dbReference type="WBParaSite" id="SSLN_0000401601-mRNA-1"/>
    </source>
</evidence>
<protein>
    <submittedName>
        <fullName evidence="3">Sterile alpha and TIR motif-containing protein 1</fullName>
    </submittedName>
</protein>
<dbReference type="Pfam" id="PF23079">
    <property type="entry name" value="HTH_NOL4_2nd"/>
    <property type="match status" value="1"/>
</dbReference>
<dbReference type="AlphaFoldDB" id="A0A183SI42"/>
<accession>A0A183SI42</accession>
<feature type="region of interest" description="Disordered" evidence="1">
    <location>
        <begin position="146"/>
        <end position="182"/>
    </location>
</feature>
<proteinExistence type="predicted"/>
<dbReference type="InterPro" id="IPR056549">
    <property type="entry name" value="HTH_NOL4"/>
</dbReference>
<feature type="compositionally biased region" description="Low complexity" evidence="1">
    <location>
        <begin position="147"/>
        <end position="162"/>
    </location>
</feature>
<sequence>LQQLDDTLGADLQEDAWESGRSRASCDSATTGFDELAKGIHTLNSSKRQSSTEKSVENLDAKNLLNTYFKKRSLANSIPNAYNEEGHSPASSDGKKRCRKLSSEQLIPTNDTEMVNGMIRGYLRDSFSPTASSLLTSQTKYFSLTTSNSLSPSKVSASSPRPTGGAENHQYHRQQHKQRQQSRDGFINTTFFSDLKAPFNFSVSPDEETEQEEAGIIGPELLIAAYNNFVRKLVDETLDRTITFCEQPRHAISALERICAKAWPQLESKRHRNRIRAYLKACRRNSKKNRGQINMKEPPLNGLSVEARQMVVFALNLVTKDIEQLRQELKKEQGSTLCGQKNGLQTEPSDRKADSSCYTLRSDSTSYLPCVKSSGLPGCRKTLQQHQQQQQSLPSQQQHPIEEKLQAGVMSSSMADRPVTANSLKGQTTIAPSTSSSPSSSALLPTSPAFDFERDCMAAMMRLFPAAFHLSSHFGADFSLALRTAAMQTLMFPTNGNGGSGDSGVADTNLFQSPVHSTHASAKSSSHESIRSGLECYEKRPTVPGVFKGAYRPREDETHGSMRLPSLHETVRQDISAPPAHFAAVKYSPTLKEATARLLDVRPLTQVTGQFCTTYYYLL</sequence>
<dbReference type="WBParaSite" id="SSLN_0000401601-mRNA-1">
    <property type="protein sequence ID" value="SSLN_0000401601-mRNA-1"/>
    <property type="gene ID" value="SSLN_0000401601"/>
</dbReference>
<name>A0A183SI42_SCHSO</name>
<reference evidence="3" key="1">
    <citation type="submission" date="2016-06" db="UniProtKB">
        <authorList>
            <consortium name="WormBaseParasite"/>
        </authorList>
    </citation>
    <scope>IDENTIFICATION</scope>
</reference>